<dbReference type="EMBL" id="KB097143">
    <property type="protein sequence ID" value="ESN98918.1"/>
    <property type="molecule type" value="Genomic_DNA"/>
</dbReference>
<dbReference type="InterPro" id="IPR003599">
    <property type="entry name" value="Ig_sub"/>
</dbReference>
<evidence type="ECO:0000313" key="3">
    <source>
        <dbReference type="EnsemblMetazoa" id="HelroP162387"/>
    </source>
</evidence>
<reference evidence="2 4" key="2">
    <citation type="journal article" date="2013" name="Nature">
        <title>Insights into bilaterian evolution from three spiralian genomes.</title>
        <authorList>
            <person name="Simakov O."/>
            <person name="Marletaz F."/>
            <person name="Cho S.J."/>
            <person name="Edsinger-Gonzales E."/>
            <person name="Havlak P."/>
            <person name="Hellsten U."/>
            <person name="Kuo D.H."/>
            <person name="Larsson T."/>
            <person name="Lv J."/>
            <person name="Arendt D."/>
            <person name="Savage R."/>
            <person name="Osoegawa K."/>
            <person name="de Jong P."/>
            <person name="Grimwood J."/>
            <person name="Chapman J.A."/>
            <person name="Shapiro H."/>
            <person name="Aerts A."/>
            <person name="Otillar R.P."/>
            <person name="Terry A.Y."/>
            <person name="Boore J.L."/>
            <person name="Grigoriev I.V."/>
            <person name="Lindberg D.R."/>
            <person name="Seaver E.C."/>
            <person name="Weisblat D.A."/>
            <person name="Putnam N.H."/>
            <person name="Rokhsar D.S."/>
        </authorList>
    </citation>
    <scope>NUCLEOTIDE SEQUENCE</scope>
</reference>
<dbReference type="GeneID" id="20199562"/>
<dbReference type="KEGG" id="hro:HELRODRAFT_162387"/>
<dbReference type="SUPFAM" id="SSF48726">
    <property type="entry name" value="Immunoglobulin"/>
    <property type="match status" value="1"/>
</dbReference>
<accession>T1ESL2</accession>
<name>T1ESL2_HELRO</name>
<reference evidence="4" key="1">
    <citation type="submission" date="2012-12" db="EMBL/GenBank/DDBJ databases">
        <authorList>
            <person name="Hellsten U."/>
            <person name="Grimwood J."/>
            <person name="Chapman J.A."/>
            <person name="Shapiro H."/>
            <person name="Aerts A."/>
            <person name="Otillar R.P."/>
            <person name="Terry A.Y."/>
            <person name="Boore J.L."/>
            <person name="Simakov O."/>
            <person name="Marletaz F."/>
            <person name="Cho S.-J."/>
            <person name="Edsinger-Gonzales E."/>
            <person name="Havlak P."/>
            <person name="Kuo D.-H."/>
            <person name="Larsson T."/>
            <person name="Lv J."/>
            <person name="Arendt D."/>
            <person name="Savage R."/>
            <person name="Osoegawa K."/>
            <person name="de Jong P."/>
            <person name="Lindberg D.R."/>
            <person name="Seaver E.C."/>
            <person name="Weisblat D.A."/>
            <person name="Putnam N.H."/>
            <person name="Grigoriev I.V."/>
            <person name="Rokhsar D.S."/>
        </authorList>
    </citation>
    <scope>NUCLEOTIDE SEQUENCE</scope>
</reference>
<dbReference type="InterPro" id="IPR013783">
    <property type="entry name" value="Ig-like_fold"/>
</dbReference>
<evidence type="ECO:0000259" key="1">
    <source>
        <dbReference type="PROSITE" id="PS50835"/>
    </source>
</evidence>
<sequence length="141" mass="16038">MARLPVFGVASIFVIFAHFQVLNSFTVRLTPNIKEQTSNLGGSFVSTCSYDDVSPSDNVKIHWTDPYNKTIKDVDGNQRVYYEKVHSGLKLFVKHINEKDTGKYSCRVVVNGMPKEEHFKLTLLHIVLHIRILSDMLALTI</sequence>
<proteinExistence type="predicted"/>
<reference evidence="3" key="3">
    <citation type="submission" date="2015-06" db="UniProtKB">
        <authorList>
            <consortium name="EnsemblMetazoa"/>
        </authorList>
    </citation>
    <scope>IDENTIFICATION</scope>
</reference>
<dbReference type="PROSITE" id="PS50835">
    <property type="entry name" value="IG_LIKE"/>
    <property type="match status" value="1"/>
</dbReference>
<dbReference type="AlphaFoldDB" id="T1ESL2"/>
<dbReference type="InterPro" id="IPR013098">
    <property type="entry name" value="Ig_I-set"/>
</dbReference>
<dbReference type="InParanoid" id="T1ESL2"/>
<dbReference type="RefSeq" id="XP_009022855.1">
    <property type="nucleotide sequence ID" value="XM_009024607.1"/>
</dbReference>
<dbReference type="EnsemblMetazoa" id="HelroT162387">
    <property type="protein sequence ID" value="HelroP162387"/>
    <property type="gene ID" value="HelroG162387"/>
</dbReference>
<dbReference type="EMBL" id="AMQM01001076">
    <property type="status" value="NOT_ANNOTATED_CDS"/>
    <property type="molecule type" value="Genomic_DNA"/>
</dbReference>
<dbReference type="InterPro" id="IPR036179">
    <property type="entry name" value="Ig-like_dom_sf"/>
</dbReference>
<dbReference type="HOGENOM" id="CLU_1827400_0_0_1"/>
<dbReference type="CTD" id="20199562"/>
<evidence type="ECO:0000313" key="2">
    <source>
        <dbReference type="EMBL" id="ESN98918.1"/>
    </source>
</evidence>
<dbReference type="Proteomes" id="UP000015101">
    <property type="component" value="Unassembled WGS sequence"/>
</dbReference>
<protein>
    <recommendedName>
        <fullName evidence="1">Ig-like domain-containing protein</fullName>
    </recommendedName>
</protein>
<evidence type="ECO:0000313" key="4">
    <source>
        <dbReference type="Proteomes" id="UP000015101"/>
    </source>
</evidence>
<feature type="domain" description="Ig-like" evidence="1">
    <location>
        <begin position="31"/>
        <end position="122"/>
    </location>
</feature>
<dbReference type="SMART" id="SM00409">
    <property type="entry name" value="IG"/>
    <property type="match status" value="1"/>
</dbReference>
<organism evidence="3 4">
    <name type="scientific">Helobdella robusta</name>
    <name type="common">Californian leech</name>
    <dbReference type="NCBI Taxonomy" id="6412"/>
    <lineage>
        <taxon>Eukaryota</taxon>
        <taxon>Metazoa</taxon>
        <taxon>Spiralia</taxon>
        <taxon>Lophotrochozoa</taxon>
        <taxon>Annelida</taxon>
        <taxon>Clitellata</taxon>
        <taxon>Hirudinea</taxon>
        <taxon>Rhynchobdellida</taxon>
        <taxon>Glossiphoniidae</taxon>
        <taxon>Helobdella</taxon>
    </lineage>
</organism>
<dbReference type="Pfam" id="PF07679">
    <property type="entry name" value="I-set"/>
    <property type="match status" value="1"/>
</dbReference>
<gene>
    <name evidence="3" type="primary">20199562</name>
    <name evidence="2" type="ORF">HELRODRAFT_162387</name>
</gene>
<keyword evidence="4" id="KW-1185">Reference proteome</keyword>
<dbReference type="InterPro" id="IPR007110">
    <property type="entry name" value="Ig-like_dom"/>
</dbReference>
<dbReference type="Gene3D" id="2.60.40.10">
    <property type="entry name" value="Immunoglobulins"/>
    <property type="match status" value="1"/>
</dbReference>